<dbReference type="AlphaFoldDB" id="A0AAJ2HFU9"/>
<accession>A0AAJ2HFU9</accession>
<sequence>MSAKHSPFSLWGLTLEAETAPHQPPMKQTFIVRLGQEAGVLTFASALDAEIYCQHLAASGVGRWQRERLERIDLSVVLAAIPEQQQRLMLSLGYYASESNDLLADDSQSLVTPLLPVQFDMRQRRHGPRQMRIETDIPAFVQYWWGRIGGENYGQLIGALENHSECAVSQCATEALRKIHITGISDYLRTWTIKGITEIYALYRPDAGEWGFRRASQEPVRQLQ</sequence>
<protein>
    <submittedName>
        <fullName evidence="1">Uncharacterized protein</fullName>
    </submittedName>
</protein>
<dbReference type="Proteomes" id="UP001246152">
    <property type="component" value="Unassembled WGS sequence"/>
</dbReference>
<dbReference type="EMBL" id="JAVLSM010000017">
    <property type="protein sequence ID" value="MDR9838918.1"/>
    <property type="molecule type" value="Genomic_DNA"/>
</dbReference>
<evidence type="ECO:0000313" key="2">
    <source>
        <dbReference type="Proteomes" id="UP001246152"/>
    </source>
</evidence>
<evidence type="ECO:0000313" key="1">
    <source>
        <dbReference type="EMBL" id="MDR9838918.1"/>
    </source>
</evidence>
<gene>
    <name evidence="1" type="ORF">RI046_24680</name>
</gene>
<proteinExistence type="predicted"/>
<name>A0AAJ2HFU9_9BURK</name>
<comment type="caution">
    <text evidence="1">The sequence shown here is derived from an EMBL/GenBank/DDBJ whole genome shotgun (WGS) entry which is preliminary data.</text>
</comment>
<reference evidence="1" key="1">
    <citation type="submission" date="2023-04" db="EMBL/GenBank/DDBJ databases">
        <title>Description of first Herbaspirillum huttiense subsp. nephrolepsisexaltata and Herbaspirillum huttiense subsp. lycopersicon.</title>
        <authorList>
            <person name="Poudel M."/>
            <person name="Sharma A."/>
            <person name="Goss E."/>
            <person name="Tapia J.H."/>
            <person name="Harmon C.M."/>
            <person name="Jones J.B."/>
        </authorList>
    </citation>
    <scope>NUCLEOTIDE SEQUENCE</scope>
    <source>
        <strain evidence="1">G21-1742</strain>
    </source>
</reference>
<organism evidence="1 2">
    <name type="scientific">Herbaspirillum huttiense</name>
    <dbReference type="NCBI Taxonomy" id="863372"/>
    <lineage>
        <taxon>Bacteria</taxon>
        <taxon>Pseudomonadati</taxon>
        <taxon>Pseudomonadota</taxon>
        <taxon>Betaproteobacteria</taxon>
        <taxon>Burkholderiales</taxon>
        <taxon>Oxalobacteraceae</taxon>
        <taxon>Herbaspirillum</taxon>
    </lineage>
</organism>